<evidence type="ECO:0008006" key="3">
    <source>
        <dbReference type="Google" id="ProtNLM"/>
    </source>
</evidence>
<reference evidence="1 2" key="1">
    <citation type="submission" date="2019-10" db="EMBL/GenBank/DDBJ databases">
        <authorList>
            <person name="Palmer J.M."/>
        </authorList>
    </citation>
    <scope>NUCLEOTIDE SEQUENCE [LARGE SCALE GENOMIC DNA]</scope>
    <source>
        <strain evidence="1 2">TWF730</strain>
    </source>
</reference>
<dbReference type="AlphaFoldDB" id="A0AAV9VKI4"/>
<sequence length="784" mass="87740">MSTDSSSTASKTRPSLLSLPLDIHALLLVYLSPSDVQKLCTLSHASYDLFTSPAICSNYLSLHGIFTASHETAKIEFDNYFIPQARIRKQKPTRATVVDGLRMGNSDAPYFTTSHAYQSCDGSANRDGVVVYRTNAGDLALIDLSDSSRSSVLLLTEDWEFTTQPLGQYNKSGAGVAVIGGIKERISTGWWTAESFREKGIGLKKFDVNIHNDFGGEVLLVEFAWAQDDKATAPYDVMALLAAAHTPMPVTAETTWYPVIARTKSLGMVISLKPETFGHPIAVFSLPPTKFPYAEYVLNSYYITGIVPTTQQFVFLRYARDGIDSTVCSMVASKKDDRRSQLFWKIPEYLPTVVTIDLAKLGLTGFKAEYRMLLANNLDAHVQTDKVGELVFIITGAGATAFDISRASQYGGFSPIKSFWWRSENEMKIYIPGDEDLDKEEIKRVGSWREGIWTRAETRSGCGQRLIAPSIPRIWKSFLPGMLYGGGEGDEEMFTIVRGYNYVVQAEEDEVPLGHSYKAVPAWQRPEFLVAWEIPLTRKGLERYSSKLLNRRAGFSHPIEDLPSPGLECKGSPYFENKDGIYPNKIMRLQTALTTNLSGVLRCFESHWVLATEMPQMFFARRDTHKTRPRWLTINDNEITVEGDEYRAIVGPVGKGRWKIENQDTGVPRLQRRKERSLLKLNRDTRLKCDRPYPRTVRFGKRRSGFVSMFWGKGETLPALTEKLVMESELEPLPKGSIHHIKVGDSGNYLAYVLNASPVPTPDLNRFGGSGGGPSGTLVIVRYN</sequence>
<dbReference type="EMBL" id="JAVHNS010000001">
    <property type="protein sequence ID" value="KAK6362641.1"/>
    <property type="molecule type" value="Genomic_DNA"/>
</dbReference>
<name>A0AAV9VKI4_9PEZI</name>
<proteinExistence type="predicted"/>
<gene>
    <name evidence="1" type="ORF">TWF730_000096</name>
</gene>
<keyword evidence="2" id="KW-1185">Reference proteome</keyword>
<accession>A0AAV9VKI4</accession>
<evidence type="ECO:0000313" key="2">
    <source>
        <dbReference type="Proteomes" id="UP001373714"/>
    </source>
</evidence>
<dbReference type="Proteomes" id="UP001373714">
    <property type="component" value="Unassembled WGS sequence"/>
</dbReference>
<organism evidence="1 2">
    <name type="scientific">Orbilia blumenaviensis</name>
    <dbReference type="NCBI Taxonomy" id="1796055"/>
    <lineage>
        <taxon>Eukaryota</taxon>
        <taxon>Fungi</taxon>
        <taxon>Dikarya</taxon>
        <taxon>Ascomycota</taxon>
        <taxon>Pezizomycotina</taxon>
        <taxon>Orbiliomycetes</taxon>
        <taxon>Orbiliales</taxon>
        <taxon>Orbiliaceae</taxon>
        <taxon>Orbilia</taxon>
    </lineage>
</organism>
<evidence type="ECO:0000313" key="1">
    <source>
        <dbReference type="EMBL" id="KAK6362641.1"/>
    </source>
</evidence>
<protein>
    <recommendedName>
        <fullName evidence="3">F-box domain-containing protein</fullName>
    </recommendedName>
</protein>
<comment type="caution">
    <text evidence="1">The sequence shown here is derived from an EMBL/GenBank/DDBJ whole genome shotgun (WGS) entry which is preliminary data.</text>
</comment>